<dbReference type="Proteomes" id="UP000007463">
    <property type="component" value="Chromosome"/>
</dbReference>
<dbReference type="RefSeq" id="WP_013686011.1">
    <property type="nucleotide sequence ID" value="NC_015321.1"/>
</dbReference>
<accession>F2IC13</accession>
<name>F2IC13_FLUTR</name>
<dbReference type="KEGG" id="fte:Fluta_1244"/>
<reference evidence="3" key="2">
    <citation type="submission" date="2011-02" db="EMBL/GenBank/DDBJ databases">
        <title>The complete genome of Fluviicola taffensis DSM 16823.</title>
        <authorList>
            <consortium name="US DOE Joint Genome Institute (JGI-PGF)"/>
            <person name="Lucas S."/>
            <person name="Copeland A."/>
            <person name="Lapidus A."/>
            <person name="Bruce D."/>
            <person name="Goodwin L."/>
            <person name="Pitluck S."/>
            <person name="Kyrpides N."/>
            <person name="Mavromatis K."/>
            <person name="Ivanova N."/>
            <person name="Mikhailova N."/>
            <person name="Pagani I."/>
            <person name="Chertkov O."/>
            <person name="Detter J.C."/>
            <person name="Han C."/>
            <person name="Tapia R."/>
            <person name="Land M."/>
            <person name="Hauser L."/>
            <person name="Markowitz V."/>
            <person name="Cheng J.-F."/>
            <person name="Hugenholtz P."/>
            <person name="Woyke T."/>
            <person name="Wu D."/>
            <person name="Tindall B."/>
            <person name="Pomrenke H.G."/>
            <person name="Brambilla E."/>
            <person name="Klenk H.-P."/>
            <person name="Eisen J.A."/>
        </authorList>
    </citation>
    <scope>NUCLEOTIDE SEQUENCE [LARGE SCALE GENOMIC DNA]</scope>
    <source>
        <strain evidence="3">DSM 16823 / RW262 / RW262</strain>
    </source>
</reference>
<dbReference type="OrthoDB" id="1492980at2"/>
<reference evidence="2 3" key="1">
    <citation type="journal article" date="2011" name="Stand. Genomic Sci.">
        <title>Complete genome sequence of the gliding freshwater bacterium Fluviicola taffensis type strain (RW262).</title>
        <authorList>
            <person name="Woyke T."/>
            <person name="Chertkov O."/>
            <person name="Lapidus A."/>
            <person name="Nolan M."/>
            <person name="Lucas S."/>
            <person name="Del Rio T.G."/>
            <person name="Tice H."/>
            <person name="Cheng J.F."/>
            <person name="Tapia R."/>
            <person name="Han C."/>
            <person name="Goodwin L."/>
            <person name="Pitluck S."/>
            <person name="Liolios K."/>
            <person name="Pagani I."/>
            <person name="Ivanova N."/>
            <person name="Huntemann M."/>
            <person name="Mavromatis K."/>
            <person name="Mikhailova N."/>
            <person name="Pati A."/>
            <person name="Chen A."/>
            <person name="Palaniappan K."/>
            <person name="Land M."/>
            <person name="Hauser L."/>
            <person name="Brambilla E.M."/>
            <person name="Rohde M."/>
            <person name="Mwirichia R."/>
            <person name="Sikorski J."/>
            <person name="Tindall B.J."/>
            <person name="Goker M."/>
            <person name="Bristow J."/>
            <person name="Eisen J.A."/>
            <person name="Markowitz V."/>
            <person name="Hugenholtz P."/>
            <person name="Klenk H.P."/>
            <person name="Kyrpides N.C."/>
        </authorList>
    </citation>
    <scope>NUCLEOTIDE SEQUENCE [LARGE SCALE GENOMIC DNA]</scope>
    <source>
        <strain evidence="3">DSM 16823 / RW262 / RW262</strain>
    </source>
</reference>
<dbReference type="HOGENOM" id="CLU_920555_0_0_10"/>
<gene>
    <name evidence="2" type="ordered locus">Fluta_1244</name>
</gene>
<dbReference type="EMBL" id="CP002542">
    <property type="protein sequence ID" value="AEA43239.1"/>
    <property type="molecule type" value="Genomic_DNA"/>
</dbReference>
<proteinExistence type="predicted"/>
<keyword evidence="1" id="KW-0732">Signal</keyword>
<organism evidence="2 3">
    <name type="scientific">Fluviicola taffensis (strain DSM 16823 / NCIMB 13979 / RW262)</name>
    <dbReference type="NCBI Taxonomy" id="755732"/>
    <lineage>
        <taxon>Bacteria</taxon>
        <taxon>Pseudomonadati</taxon>
        <taxon>Bacteroidota</taxon>
        <taxon>Flavobacteriia</taxon>
        <taxon>Flavobacteriales</taxon>
        <taxon>Crocinitomicaceae</taxon>
        <taxon>Fluviicola</taxon>
    </lineage>
</organism>
<evidence type="ECO:0000256" key="1">
    <source>
        <dbReference type="SAM" id="SignalP"/>
    </source>
</evidence>
<evidence type="ECO:0000313" key="2">
    <source>
        <dbReference type="EMBL" id="AEA43239.1"/>
    </source>
</evidence>
<sequence precursor="true">MKVFISIAAFFLSLSIFSQSRMNISGTRLTIVPPFEKFTFSTYFPVIGEDYHYEISALEIPPSEHTIFSSQIDSVTYAKEGYAVVKQSKIIIDGFPMKIVRLRGGNTESYRILYGDSTFSAIITISFFTNKEPDLGEKLMNSVKSIKVDRINKINWSKHLVIVPPANNKFKLVEGSFYGRLLFTVEGKQTVSLWDESSIIVKQISRPENTSNEKIVAQFIPDLLLSEKGLELKKVIYDGTSSVDGKEVHQFIADCTIQGGKSIRFNVIGYLGDEYALFLQTTSTNENDMPEIDRFIKEMKLK</sequence>
<dbReference type="AlphaFoldDB" id="F2IC13"/>
<evidence type="ECO:0000313" key="3">
    <source>
        <dbReference type="Proteomes" id="UP000007463"/>
    </source>
</evidence>
<protein>
    <recommendedName>
        <fullName evidence="4">DUF1795 domain-containing protein</fullName>
    </recommendedName>
</protein>
<dbReference type="STRING" id="755732.Fluta_1244"/>
<feature type="chain" id="PRO_5003279699" description="DUF1795 domain-containing protein" evidence="1">
    <location>
        <begin position="21"/>
        <end position="302"/>
    </location>
</feature>
<feature type="signal peptide" evidence="1">
    <location>
        <begin position="1"/>
        <end position="20"/>
    </location>
</feature>
<keyword evidence="3" id="KW-1185">Reference proteome</keyword>
<evidence type="ECO:0008006" key="4">
    <source>
        <dbReference type="Google" id="ProtNLM"/>
    </source>
</evidence>